<dbReference type="SUPFAM" id="SSF81296">
    <property type="entry name" value="E set domains"/>
    <property type="match status" value="1"/>
</dbReference>
<evidence type="ECO:0000256" key="1">
    <source>
        <dbReference type="ARBA" id="ARBA00008061"/>
    </source>
</evidence>
<dbReference type="SMART" id="SM00642">
    <property type="entry name" value="Aamy"/>
    <property type="match status" value="1"/>
</dbReference>
<proteinExistence type="inferred from homology"/>
<keyword evidence="2" id="KW-0378">Hydrolase</keyword>
<reference evidence="7" key="1">
    <citation type="journal article" date="2021" name="PeerJ">
        <title>Extensive microbial diversity within the chicken gut microbiome revealed by metagenomics and culture.</title>
        <authorList>
            <person name="Gilroy R."/>
            <person name="Ravi A."/>
            <person name="Getino M."/>
            <person name="Pursley I."/>
            <person name="Horton D.L."/>
            <person name="Alikhan N.F."/>
            <person name="Baker D."/>
            <person name="Gharbi K."/>
            <person name="Hall N."/>
            <person name="Watson M."/>
            <person name="Adriaenssens E.M."/>
            <person name="Foster-Nyarko E."/>
            <person name="Jarju S."/>
            <person name="Secka A."/>
            <person name="Antonio M."/>
            <person name="Oren A."/>
            <person name="Chaudhuri R.R."/>
            <person name="La Ragione R."/>
            <person name="Hildebrand F."/>
            <person name="Pallen M.J."/>
        </authorList>
    </citation>
    <scope>NUCLEOTIDE SEQUENCE</scope>
    <source>
        <strain evidence="7">CHK180-15479</strain>
    </source>
</reference>
<evidence type="ECO:0000256" key="5">
    <source>
        <dbReference type="SAM" id="MobiDB-lite"/>
    </source>
</evidence>
<dbReference type="GO" id="GO:0005980">
    <property type="term" value="P:glycogen catabolic process"/>
    <property type="evidence" value="ECO:0007669"/>
    <property type="project" value="InterPro"/>
</dbReference>
<dbReference type="GO" id="GO:0004135">
    <property type="term" value="F:amylo-alpha-1,6-glucosidase activity"/>
    <property type="evidence" value="ECO:0007669"/>
    <property type="project" value="InterPro"/>
</dbReference>
<keyword evidence="4" id="KW-0326">Glycosidase</keyword>
<dbReference type="InterPro" id="IPR014756">
    <property type="entry name" value="Ig_E-set"/>
</dbReference>
<dbReference type="AlphaFoldDB" id="A0A9D2SH60"/>
<dbReference type="NCBIfam" id="TIGR02100">
    <property type="entry name" value="glgX_debranch"/>
    <property type="match status" value="1"/>
</dbReference>
<dbReference type="SUPFAM" id="SSF51011">
    <property type="entry name" value="Glycosyl hydrolase domain"/>
    <property type="match status" value="1"/>
</dbReference>
<evidence type="ECO:0000313" key="8">
    <source>
        <dbReference type="Proteomes" id="UP000823910"/>
    </source>
</evidence>
<dbReference type="PANTHER" id="PTHR43002">
    <property type="entry name" value="GLYCOGEN DEBRANCHING ENZYME"/>
    <property type="match status" value="1"/>
</dbReference>
<dbReference type="Proteomes" id="UP000823910">
    <property type="component" value="Unassembled WGS sequence"/>
</dbReference>
<dbReference type="CDD" id="cd11326">
    <property type="entry name" value="AmyAc_Glg_debranch"/>
    <property type="match status" value="1"/>
</dbReference>
<sequence>MERKLQSQEELANLQPQDKLQGFDVRPGFYEMYGATAFPNGVNFTIISFKATACTLLLFHRKERQPYACLPFPPHYRVGNVYSMFVFGLKIDEFEYAYSIDGPYEPEKGLIFKKNKYLLDPYAKAVTGQSGWGLRLGKEDFYKARVVHNDFRWDQPSQTFPALRDCVIYELHVRGFTRHKSAGVQNPGTFDGIREKIPYLKELGINAVELMPIFEFDETRNMRQVDGRQLLDYWGYNPVCFFAPNTSYASEVEYNREGKELKELIKALHAAGIQVFLDVVFNHTAEGNEKGPYFSFKGFDNQIYYMLTPEGYYYNFSGCGNTLNCNHPVVREMILDCLRYWVTRYHVDGFRFDLASILGRSEDGAPMSRPPLLESLACDPILHQVDLIAEAWDAGGLYQVGSFPSWNRWAEWNGKYRDDIRSFLKGDAGFARAAALRITGSPDLYSPQKRGADVSVNFITCHDGFTLYDLYAYNQKHNEANGWNNTDGADDNRSWNCGFEGDTEDPAVLTLRVQMMKNACAVLMCSRGTPMFFAGDEFGNTQFGNNNAYCQDNEISWLDWTLLEKNREIFDFFRYMIRLRMEHPILRENTAPCGMGFPFTSFHGARPWKQDFEWDTRLLGVLFAGKMPPDAGRAEADETEAGRTEANGPEAYEEVYGKESPGREEEDILYLAINTYWEAQEAELPRLTQGWCWRPLADTSRGADAVIQKEELLGNRTYIMNPRSVCIFQAKKL</sequence>
<dbReference type="CDD" id="cd11234">
    <property type="entry name" value="E_set_GDE_N"/>
    <property type="match status" value="1"/>
</dbReference>
<evidence type="ECO:0000259" key="6">
    <source>
        <dbReference type="SMART" id="SM00642"/>
    </source>
</evidence>
<dbReference type="Pfam" id="PF02922">
    <property type="entry name" value="CBM_48"/>
    <property type="match status" value="1"/>
</dbReference>
<gene>
    <name evidence="7" type="primary">glgX</name>
    <name evidence="7" type="ORF">H9704_02755</name>
</gene>
<feature type="region of interest" description="Disordered" evidence="5">
    <location>
        <begin position="630"/>
        <end position="658"/>
    </location>
</feature>
<dbReference type="InterPro" id="IPR004193">
    <property type="entry name" value="Glyco_hydro_13_N"/>
</dbReference>
<dbReference type="FunFam" id="3.20.20.80:FF:000054">
    <property type="entry name" value="Glycogen debranching enzyme"/>
    <property type="match status" value="1"/>
</dbReference>
<protein>
    <submittedName>
        <fullName evidence="7">Glycogen debranching protein GlgX</fullName>
    </submittedName>
</protein>
<dbReference type="Pfam" id="PF00128">
    <property type="entry name" value="Alpha-amylase"/>
    <property type="match status" value="1"/>
</dbReference>
<comment type="caution">
    <text evidence="7">The sequence shown here is derived from an EMBL/GenBank/DDBJ whole genome shotgun (WGS) entry which is preliminary data.</text>
</comment>
<accession>A0A9D2SH60</accession>
<evidence type="ECO:0000256" key="2">
    <source>
        <dbReference type="ARBA" id="ARBA00022801"/>
    </source>
</evidence>
<evidence type="ECO:0000313" key="7">
    <source>
        <dbReference type="EMBL" id="HJC05064.1"/>
    </source>
</evidence>
<dbReference type="Gene3D" id="2.60.40.10">
    <property type="entry name" value="Immunoglobulins"/>
    <property type="match status" value="1"/>
</dbReference>
<evidence type="ECO:0000256" key="3">
    <source>
        <dbReference type="ARBA" id="ARBA00022946"/>
    </source>
</evidence>
<dbReference type="SUPFAM" id="SSF51445">
    <property type="entry name" value="(Trans)glycosidases"/>
    <property type="match status" value="1"/>
</dbReference>
<evidence type="ECO:0000256" key="4">
    <source>
        <dbReference type="ARBA" id="ARBA00023295"/>
    </source>
</evidence>
<dbReference type="InterPro" id="IPR006047">
    <property type="entry name" value="GH13_cat_dom"/>
</dbReference>
<name>A0A9D2SH60_9FIRM</name>
<dbReference type="Gene3D" id="2.60.40.1180">
    <property type="entry name" value="Golgi alpha-mannosidase II"/>
    <property type="match status" value="1"/>
</dbReference>
<organism evidence="7 8">
    <name type="scientific">Candidatus Enterocloster excrementipullorum</name>
    <dbReference type="NCBI Taxonomy" id="2838559"/>
    <lineage>
        <taxon>Bacteria</taxon>
        <taxon>Bacillati</taxon>
        <taxon>Bacillota</taxon>
        <taxon>Clostridia</taxon>
        <taxon>Lachnospirales</taxon>
        <taxon>Lachnospiraceae</taxon>
        <taxon>Enterocloster</taxon>
    </lineage>
</organism>
<comment type="similarity">
    <text evidence="1">Belongs to the glycosyl hydrolase 13 family.</text>
</comment>
<feature type="compositionally biased region" description="Basic and acidic residues" evidence="5">
    <location>
        <begin position="632"/>
        <end position="643"/>
    </location>
</feature>
<dbReference type="InterPro" id="IPR017853">
    <property type="entry name" value="GH"/>
</dbReference>
<feature type="domain" description="Glycosyl hydrolase family 13 catalytic" evidence="6">
    <location>
        <begin position="170"/>
        <end position="580"/>
    </location>
</feature>
<keyword evidence="3" id="KW-0809">Transit peptide</keyword>
<dbReference type="EMBL" id="DWWT01000008">
    <property type="protein sequence ID" value="HJC05064.1"/>
    <property type="molecule type" value="Genomic_DNA"/>
</dbReference>
<dbReference type="InterPro" id="IPR011837">
    <property type="entry name" value="Glycogen_debranch_GlgX"/>
</dbReference>
<dbReference type="InterPro" id="IPR013780">
    <property type="entry name" value="Glyco_hydro_b"/>
</dbReference>
<reference evidence="7" key="2">
    <citation type="submission" date="2021-04" db="EMBL/GenBank/DDBJ databases">
        <authorList>
            <person name="Gilroy R."/>
        </authorList>
    </citation>
    <scope>NUCLEOTIDE SEQUENCE</scope>
    <source>
        <strain evidence="7">CHK180-15479</strain>
    </source>
</reference>
<dbReference type="InterPro" id="IPR013783">
    <property type="entry name" value="Ig-like_fold"/>
</dbReference>
<dbReference type="Gene3D" id="3.20.20.80">
    <property type="entry name" value="Glycosidases"/>
    <property type="match status" value="1"/>
</dbReference>